<reference evidence="2" key="1">
    <citation type="submission" date="2021-03" db="EMBL/GenBank/DDBJ databases">
        <authorList>
            <person name="Tagirdzhanova G."/>
        </authorList>
    </citation>
    <scope>NUCLEOTIDE SEQUENCE</scope>
</reference>
<proteinExistence type="predicted"/>
<dbReference type="AlphaFoldDB" id="A0A8H3J9M3"/>
<protein>
    <submittedName>
        <fullName evidence="2">Uncharacterized protein</fullName>
    </submittedName>
</protein>
<dbReference type="OrthoDB" id="4753470at2759"/>
<dbReference type="EMBL" id="CAJPDR010000908">
    <property type="protein sequence ID" value="CAF9943155.1"/>
    <property type="molecule type" value="Genomic_DNA"/>
</dbReference>
<organism evidence="2 3">
    <name type="scientific">Alectoria fallacina</name>
    <dbReference type="NCBI Taxonomy" id="1903189"/>
    <lineage>
        <taxon>Eukaryota</taxon>
        <taxon>Fungi</taxon>
        <taxon>Dikarya</taxon>
        <taxon>Ascomycota</taxon>
        <taxon>Pezizomycotina</taxon>
        <taxon>Lecanoromycetes</taxon>
        <taxon>OSLEUM clade</taxon>
        <taxon>Lecanoromycetidae</taxon>
        <taxon>Lecanorales</taxon>
        <taxon>Lecanorineae</taxon>
        <taxon>Parmeliaceae</taxon>
        <taxon>Alectoria</taxon>
    </lineage>
</organism>
<accession>A0A8H3J9M3</accession>
<comment type="caution">
    <text evidence="2">The sequence shown here is derived from an EMBL/GenBank/DDBJ whole genome shotgun (WGS) entry which is preliminary data.</text>
</comment>
<keyword evidence="3" id="KW-1185">Reference proteome</keyword>
<evidence type="ECO:0000256" key="1">
    <source>
        <dbReference type="SAM" id="MobiDB-lite"/>
    </source>
</evidence>
<dbReference type="Proteomes" id="UP000664203">
    <property type="component" value="Unassembled WGS sequence"/>
</dbReference>
<feature type="region of interest" description="Disordered" evidence="1">
    <location>
        <begin position="125"/>
        <end position="149"/>
    </location>
</feature>
<evidence type="ECO:0000313" key="2">
    <source>
        <dbReference type="EMBL" id="CAF9943155.1"/>
    </source>
</evidence>
<sequence>MHDRENIVETEFGRGTPHIIIENNLAKNNTAGPTITLLVRPSKEVLFTFSPDPDEAAIDAYSKTHARGYGKKHLEIIWSNYVGGFGDRVHGKEAVIQELEWMVAGLAFHVANNLFMTERSLPVDEGPADNRTRRFHASDLENSDRPTSASTECSEVQEIGDHCDTDPQRLLEATRLLSNEKTINADKIMDMATMYAGSSVYDLGPPKAIRVFSEEHGYNIDQWEGAMLSTIQYLALLLLAFAHVVDLDAAANVPLIDDIVLTGGHSINCQLRFWDGKAPLTATDIA</sequence>
<evidence type="ECO:0000313" key="3">
    <source>
        <dbReference type="Proteomes" id="UP000664203"/>
    </source>
</evidence>
<gene>
    <name evidence="2" type="ORF">ALECFALPRED_010710</name>
</gene>
<feature type="compositionally biased region" description="Basic and acidic residues" evidence="1">
    <location>
        <begin position="128"/>
        <end position="144"/>
    </location>
</feature>
<name>A0A8H3J9M3_9LECA</name>